<evidence type="ECO:0000313" key="5">
    <source>
        <dbReference type="EMBL" id="KAB8364840.1"/>
    </source>
</evidence>
<dbReference type="Pfam" id="PF00808">
    <property type="entry name" value="CBFD_NFYB_HMF"/>
    <property type="match status" value="1"/>
</dbReference>
<dbReference type="GO" id="GO:0006261">
    <property type="term" value="P:DNA-templated DNA replication"/>
    <property type="evidence" value="ECO:0007669"/>
    <property type="project" value="TreeGrafter"/>
</dbReference>
<protein>
    <recommendedName>
        <fullName evidence="4">Transcription factor CBF/NF-Y/archaeal histone domain-containing protein</fullName>
    </recommendedName>
</protein>
<dbReference type="GO" id="GO:0046982">
    <property type="term" value="F:protein heterodimerization activity"/>
    <property type="evidence" value="ECO:0007669"/>
    <property type="project" value="InterPro"/>
</dbReference>
<dbReference type="InterPro" id="IPR050568">
    <property type="entry name" value="Transcr_DNA_Rep_Reg"/>
</dbReference>
<comment type="subcellular location">
    <subcellularLocation>
        <location evidence="1">Nucleus</location>
    </subcellularLocation>
</comment>
<organism evidence="5 6">
    <name type="scientific">Carpinus fangiana</name>
    <dbReference type="NCBI Taxonomy" id="176857"/>
    <lineage>
        <taxon>Eukaryota</taxon>
        <taxon>Viridiplantae</taxon>
        <taxon>Streptophyta</taxon>
        <taxon>Embryophyta</taxon>
        <taxon>Tracheophyta</taxon>
        <taxon>Spermatophyta</taxon>
        <taxon>Magnoliopsida</taxon>
        <taxon>eudicotyledons</taxon>
        <taxon>Gunneridae</taxon>
        <taxon>Pentapetalae</taxon>
        <taxon>rosids</taxon>
        <taxon>fabids</taxon>
        <taxon>Fagales</taxon>
        <taxon>Betulaceae</taxon>
        <taxon>Carpinus</taxon>
    </lineage>
</organism>
<feature type="region of interest" description="Disordered" evidence="3">
    <location>
        <begin position="161"/>
        <end position="206"/>
    </location>
</feature>
<keyword evidence="2" id="KW-0539">Nucleus</keyword>
<dbReference type="AlphaFoldDB" id="A0A5N6KZ99"/>
<dbReference type="GO" id="GO:0008623">
    <property type="term" value="C:CHRAC"/>
    <property type="evidence" value="ECO:0007669"/>
    <property type="project" value="TreeGrafter"/>
</dbReference>
<dbReference type="PANTHER" id="PTHR10252">
    <property type="entry name" value="HISTONE-LIKE TRANSCRIPTION FACTOR CCAAT-RELATED"/>
    <property type="match status" value="1"/>
</dbReference>
<name>A0A5N6KZ99_9ROSI</name>
<dbReference type="Proteomes" id="UP000327013">
    <property type="component" value="Unassembled WGS sequence"/>
</dbReference>
<proteinExistence type="predicted"/>
<dbReference type="OrthoDB" id="1742890at2759"/>
<dbReference type="InterPro" id="IPR009072">
    <property type="entry name" value="Histone-fold"/>
</dbReference>
<evidence type="ECO:0000313" key="6">
    <source>
        <dbReference type="Proteomes" id="UP000327013"/>
    </source>
</evidence>
<gene>
    <name evidence="5" type="ORF">FH972_024703</name>
</gene>
<dbReference type="Gene3D" id="1.10.20.10">
    <property type="entry name" value="Histone, subunit A"/>
    <property type="match status" value="1"/>
</dbReference>
<keyword evidence="6" id="KW-1185">Reference proteome</keyword>
<dbReference type="EMBL" id="VIBQ01000018">
    <property type="protein sequence ID" value="KAB8364840.1"/>
    <property type="molecule type" value="Genomic_DNA"/>
</dbReference>
<evidence type="ECO:0000256" key="1">
    <source>
        <dbReference type="ARBA" id="ARBA00004123"/>
    </source>
</evidence>
<evidence type="ECO:0000256" key="3">
    <source>
        <dbReference type="SAM" id="MobiDB-lite"/>
    </source>
</evidence>
<dbReference type="InterPro" id="IPR003958">
    <property type="entry name" value="CBFA_NFYB_domain"/>
</dbReference>
<dbReference type="PANTHER" id="PTHR10252:SF54">
    <property type="entry name" value="CHROMATIN ACCESSIBILITY COMPLEX PROTEIN 1"/>
    <property type="match status" value="1"/>
</dbReference>
<dbReference type="SUPFAM" id="SSF47113">
    <property type="entry name" value="Histone-fold"/>
    <property type="match status" value="1"/>
</dbReference>
<reference evidence="5 6" key="1">
    <citation type="submission" date="2019-06" db="EMBL/GenBank/DDBJ databases">
        <title>A chromosomal-level reference genome of Carpinus fangiana (Coryloideae, Betulaceae).</title>
        <authorList>
            <person name="Yang X."/>
            <person name="Wang Z."/>
            <person name="Zhang L."/>
            <person name="Hao G."/>
            <person name="Liu J."/>
            <person name="Yang Y."/>
        </authorList>
    </citation>
    <scope>NUCLEOTIDE SEQUENCE [LARGE SCALE GENOMIC DNA]</scope>
    <source>
        <strain evidence="5">Cfa_2016G</strain>
        <tissue evidence="5">Leaf</tissue>
    </source>
</reference>
<comment type="caution">
    <text evidence="5">The sequence shown here is derived from an EMBL/GenBank/DDBJ whole genome shotgun (WGS) entry which is preliminary data.</text>
</comment>
<evidence type="ECO:0000259" key="4">
    <source>
        <dbReference type="Pfam" id="PF00808"/>
    </source>
</evidence>
<evidence type="ECO:0000256" key="2">
    <source>
        <dbReference type="ARBA" id="ARBA00023242"/>
    </source>
</evidence>
<sequence>MPYNNTPIPPPEEYNGTNYLPLARVQKIINSDEQVENCSKNAAFAIAIAAEEFIWYLVEQTQNVSKSERRGSRNKANLQYKDIANAIARHDNLEFLTDAVPKTIPYREYKDRKEQIKNKGIMADAVAAVNANGQRTLEQLAAREQMANGAGPDRDVEMADASFAGPSHSRGLSNGHINGPMTNGFGHAPPTTLTERPPTADGAPRPAIFDVVRNGFQASPESGAQP</sequence>
<accession>A0A5N6KZ99</accession>
<feature type="domain" description="Transcription factor CBF/NF-Y/archaeal histone" evidence="4">
    <location>
        <begin position="19"/>
        <end position="70"/>
    </location>
</feature>